<dbReference type="GeneID" id="303366490"/>
<dbReference type="OrthoDB" id="9807907at2"/>
<dbReference type="InterPro" id="IPR038475">
    <property type="entry name" value="RecG_C_sf"/>
</dbReference>
<dbReference type="SMART" id="SM00419">
    <property type="entry name" value="HTH_CRP"/>
    <property type="match status" value="1"/>
</dbReference>
<feature type="domain" description="HTH crp-type" evidence="1">
    <location>
        <begin position="437"/>
        <end position="489"/>
    </location>
</feature>
<dbReference type="InterPro" id="IPR007421">
    <property type="entry name" value="Schlafen_AlbA_2_dom"/>
</dbReference>
<keyword evidence="3" id="KW-1185">Reference proteome</keyword>
<dbReference type="GO" id="GO:0006355">
    <property type="term" value="P:regulation of DNA-templated transcription"/>
    <property type="evidence" value="ECO:0007669"/>
    <property type="project" value="InterPro"/>
</dbReference>
<name>A0A1T4KLB1_9SPIR</name>
<dbReference type="RefSeq" id="WP_159443459.1">
    <property type="nucleotide sequence ID" value="NZ_FUXC01000001.1"/>
</dbReference>
<evidence type="ECO:0000259" key="1">
    <source>
        <dbReference type="SMART" id="SM00419"/>
    </source>
</evidence>
<dbReference type="Pfam" id="PF04326">
    <property type="entry name" value="SLFN_AlbA_2"/>
    <property type="match status" value="1"/>
</dbReference>
<dbReference type="PANTHER" id="PTHR30595">
    <property type="entry name" value="GLPR-RELATED TRANSCRIPTIONAL REPRESSOR"/>
    <property type="match status" value="1"/>
</dbReference>
<dbReference type="EMBL" id="FUXC01000001">
    <property type="protein sequence ID" value="SJZ43189.1"/>
    <property type="molecule type" value="Genomic_DNA"/>
</dbReference>
<dbReference type="InterPro" id="IPR036390">
    <property type="entry name" value="WH_DNA-bd_sf"/>
</dbReference>
<dbReference type="Pfam" id="PF13412">
    <property type="entry name" value="HTH_24"/>
    <property type="match status" value="1"/>
</dbReference>
<accession>A0A1T4KLB1</accession>
<dbReference type="Pfam" id="PF13749">
    <property type="entry name" value="HATPase_c_4"/>
    <property type="match status" value="1"/>
</dbReference>
<sequence length="496" mass="56828">MTIEEIKKGETEKLEFKREIPSKDSKLMKTVVAFSNRHGGRIVFGVDDETHEIIGIENEKVFRLMDALANMISETIEPQVVPRITFETIEDKTIVIVEIVEGQNQPYFLKAEGISDGVYIRVAATTRKAEYEKVKELMLWGERKSYDKIFEKHEAVSEESALHLCHAIEKYNKKNPVTLANLTSWGLLKEEDGKLFPSIAFRLLETGDIHFAQVQCGVFRGTDKVYFIDRKEYSGPIYEQIENAYNFVLQHINIGAKIEGLYRRDIPEIPEEAIRELIVNAVMHRNYLAHSYIQVCIYDDRLEITSPGGLYGGLTLEEMLQGSSSIRNELIADTFLRMGIVEKWGTGIKRIADLCREHGLDEVEYSATDFCFTSTIRRTRKDLFEPVVPKTSSELPDNDRINDRISDRLHDNDRINNGDDRLNDRINLSESEKQIFSEIEKNPFVRTEELASLTGVSMPTVNRAVKALREKGFISREGSKKSGHWLVLAQNQENNK</sequence>
<dbReference type="InterPro" id="IPR012318">
    <property type="entry name" value="HTH_CRP"/>
</dbReference>
<evidence type="ECO:0000313" key="3">
    <source>
        <dbReference type="Proteomes" id="UP000190395"/>
    </source>
</evidence>
<gene>
    <name evidence="2" type="ORF">SAMN02745152_00209</name>
</gene>
<protein>
    <submittedName>
        <fullName evidence="2">Predicted transcriptional regulator, contains HTH domain</fullName>
    </submittedName>
</protein>
<dbReference type="Proteomes" id="UP000190395">
    <property type="component" value="Unassembled WGS sequence"/>
</dbReference>
<dbReference type="STRING" id="225004.SAMN02745152_00209"/>
<reference evidence="2 3" key="1">
    <citation type="submission" date="2017-02" db="EMBL/GenBank/DDBJ databases">
        <authorList>
            <person name="Peterson S.W."/>
        </authorList>
    </citation>
    <scope>NUCLEOTIDE SEQUENCE [LARGE SCALE GENOMIC DNA]</scope>
    <source>
        <strain evidence="2 3">ATCC BAA-909</strain>
    </source>
</reference>
<dbReference type="InterPro" id="IPR038461">
    <property type="entry name" value="Schlafen_AlbA_2_dom_sf"/>
</dbReference>
<dbReference type="GO" id="GO:0003677">
    <property type="term" value="F:DNA binding"/>
    <property type="evidence" value="ECO:0007669"/>
    <property type="project" value="InterPro"/>
</dbReference>
<proteinExistence type="predicted"/>
<dbReference type="AlphaFoldDB" id="A0A1T4KLB1"/>
<dbReference type="Gene3D" id="3.30.565.60">
    <property type="match status" value="1"/>
</dbReference>
<dbReference type="Gene3D" id="1.10.10.10">
    <property type="entry name" value="Winged helix-like DNA-binding domain superfamily/Winged helix DNA-binding domain"/>
    <property type="match status" value="1"/>
</dbReference>
<dbReference type="PANTHER" id="PTHR30595:SF6">
    <property type="entry name" value="SCHLAFEN ALBA-2 DOMAIN-CONTAINING PROTEIN"/>
    <property type="match status" value="1"/>
</dbReference>
<organism evidence="2 3">
    <name type="scientific">Treponema berlinense</name>
    <dbReference type="NCBI Taxonomy" id="225004"/>
    <lineage>
        <taxon>Bacteria</taxon>
        <taxon>Pseudomonadati</taxon>
        <taxon>Spirochaetota</taxon>
        <taxon>Spirochaetia</taxon>
        <taxon>Spirochaetales</taxon>
        <taxon>Treponemataceae</taxon>
        <taxon>Treponema</taxon>
    </lineage>
</organism>
<dbReference type="SUPFAM" id="SSF46785">
    <property type="entry name" value="Winged helix' DNA-binding domain"/>
    <property type="match status" value="1"/>
</dbReference>
<dbReference type="InterPro" id="IPR036388">
    <property type="entry name" value="WH-like_DNA-bd_sf"/>
</dbReference>
<dbReference type="Gene3D" id="3.30.950.30">
    <property type="entry name" value="Schlafen, AAA domain"/>
    <property type="match status" value="1"/>
</dbReference>
<evidence type="ECO:0000313" key="2">
    <source>
        <dbReference type="EMBL" id="SJZ43189.1"/>
    </source>
</evidence>